<dbReference type="SUPFAM" id="SSF47413">
    <property type="entry name" value="lambda repressor-like DNA-binding domains"/>
    <property type="match status" value="1"/>
</dbReference>
<sequence>MVDVRTPLEALDLAARLAGSQAALARICDLSPTAVWKWMQSSKRLPAEYVLRVEAATGVSRHDLRPDIYPREEMIDHHVGDRFCGIDRQIAARQQMAAGATSASKAA</sequence>
<comment type="caution">
    <text evidence="1">The sequence shown here is derived from an EMBL/GenBank/DDBJ whole genome shotgun (WGS) entry which is preliminary data.</text>
</comment>
<name>A0A844Z2W4_9SPHN</name>
<dbReference type="GO" id="GO:0003677">
    <property type="term" value="F:DNA binding"/>
    <property type="evidence" value="ECO:0007669"/>
    <property type="project" value="InterPro"/>
</dbReference>
<accession>A0A844Z2W4</accession>
<organism evidence="1 2">
    <name type="scientific">Alteraurantiacibacter buctensis</name>
    <dbReference type="NCBI Taxonomy" id="1503981"/>
    <lineage>
        <taxon>Bacteria</taxon>
        <taxon>Pseudomonadati</taxon>
        <taxon>Pseudomonadota</taxon>
        <taxon>Alphaproteobacteria</taxon>
        <taxon>Sphingomonadales</taxon>
        <taxon>Erythrobacteraceae</taxon>
        <taxon>Alteraurantiacibacter</taxon>
    </lineage>
</organism>
<evidence type="ECO:0000313" key="2">
    <source>
        <dbReference type="Proteomes" id="UP000466966"/>
    </source>
</evidence>
<keyword evidence="2" id="KW-1185">Reference proteome</keyword>
<evidence type="ECO:0008006" key="3">
    <source>
        <dbReference type="Google" id="ProtNLM"/>
    </source>
</evidence>
<dbReference type="Gene3D" id="1.10.260.40">
    <property type="entry name" value="lambda repressor-like DNA-binding domains"/>
    <property type="match status" value="1"/>
</dbReference>
<dbReference type="RefSeq" id="WP_160773478.1">
    <property type="nucleotide sequence ID" value="NZ_WTYV01000013.1"/>
</dbReference>
<gene>
    <name evidence="1" type="ORF">GRI99_18190</name>
</gene>
<proteinExistence type="predicted"/>
<dbReference type="Pfam" id="PF15943">
    <property type="entry name" value="YdaS_toxin"/>
    <property type="match status" value="1"/>
</dbReference>
<dbReference type="AlphaFoldDB" id="A0A844Z2W4"/>
<dbReference type="OrthoDB" id="8526323at2"/>
<dbReference type="InterPro" id="IPR031856">
    <property type="entry name" value="YdaS_toxin-like"/>
</dbReference>
<dbReference type="InterPro" id="IPR010982">
    <property type="entry name" value="Lambda_DNA-bd_dom_sf"/>
</dbReference>
<evidence type="ECO:0000313" key="1">
    <source>
        <dbReference type="EMBL" id="MXO73546.1"/>
    </source>
</evidence>
<protein>
    <recommendedName>
        <fullName evidence="3">Helix-turn-helix domain-containing protein</fullName>
    </recommendedName>
</protein>
<reference evidence="1 2" key="1">
    <citation type="submission" date="2019-12" db="EMBL/GenBank/DDBJ databases">
        <title>Genomic-based taxomic classification of the family Erythrobacteraceae.</title>
        <authorList>
            <person name="Xu L."/>
        </authorList>
    </citation>
    <scope>NUCLEOTIDE SEQUENCE [LARGE SCALE GENOMIC DNA]</scope>
    <source>
        <strain evidence="1 2">M0322</strain>
    </source>
</reference>
<dbReference type="Proteomes" id="UP000466966">
    <property type="component" value="Unassembled WGS sequence"/>
</dbReference>
<dbReference type="EMBL" id="WTYV01000013">
    <property type="protein sequence ID" value="MXO73546.1"/>
    <property type="molecule type" value="Genomic_DNA"/>
</dbReference>